<dbReference type="Proteomes" id="UP000011623">
    <property type="component" value="Unassembled WGS sequence"/>
</dbReference>
<dbReference type="EMBL" id="AOLW01000010">
    <property type="protein sequence ID" value="EMA24021.1"/>
    <property type="molecule type" value="Genomic_DNA"/>
</dbReference>
<proteinExistence type="predicted"/>
<evidence type="ECO:0000256" key="1">
    <source>
        <dbReference type="SAM" id="Phobius"/>
    </source>
</evidence>
<keyword evidence="1" id="KW-0812">Transmembrane</keyword>
<sequence length="169" mass="16963">MPRASDRDRPSASGLPRFSAGVSAISVLTVVGLVATDPASLAFAAIGGLAVGVGLLRRSEFALTSGVSGLFVAVLQAGANGSPEWVLGATVPIVLAWVTARHALRLGAQVGSAAPTLRVELVHTVSVVVLLTAGGGIGYLIYRSVTGTPSPLALGLLLLAVVAFTVSLR</sequence>
<comment type="caution">
    <text evidence="2">The sequence shown here is derived from an EMBL/GenBank/DDBJ whole genome shotgun (WGS) entry which is preliminary data.</text>
</comment>
<dbReference type="PATRIC" id="fig|1227452.3.peg.760"/>
<dbReference type="InterPro" id="IPR055941">
    <property type="entry name" value="DUF7519"/>
</dbReference>
<keyword evidence="1" id="KW-0472">Membrane</keyword>
<organism evidence="2 3">
    <name type="scientific">Haloarcula amylolytica JCM 13557</name>
    <dbReference type="NCBI Taxonomy" id="1227452"/>
    <lineage>
        <taxon>Archaea</taxon>
        <taxon>Methanobacteriati</taxon>
        <taxon>Methanobacteriota</taxon>
        <taxon>Stenosarchaea group</taxon>
        <taxon>Halobacteria</taxon>
        <taxon>Halobacteriales</taxon>
        <taxon>Haloarculaceae</taxon>
        <taxon>Haloarcula</taxon>
    </lineage>
</organism>
<name>M0KS19_9EURY</name>
<dbReference type="Pfam" id="PF24363">
    <property type="entry name" value="DUF7519"/>
    <property type="match status" value="1"/>
</dbReference>
<keyword evidence="1" id="KW-1133">Transmembrane helix</keyword>
<feature type="transmembrane region" description="Helical" evidence="1">
    <location>
        <begin position="121"/>
        <end position="142"/>
    </location>
</feature>
<keyword evidence="3" id="KW-1185">Reference proteome</keyword>
<feature type="transmembrane region" description="Helical" evidence="1">
    <location>
        <begin position="148"/>
        <end position="168"/>
    </location>
</feature>
<feature type="transmembrane region" description="Helical" evidence="1">
    <location>
        <begin position="61"/>
        <end position="79"/>
    </location>
</feature>
<feature type="transmembrane region" description="Helical" evidence="1">
    <location>
        <begin position="85"/>
        <end position="100"/>
    </location>
</feature>
<evidence type="ECO:0000313" key="2">
    <source>
        <dbReference type="EMBL" id="EMA24021.1"/>
    </source>
</evidence>
<dbReference type="AlphaFoldDB" id="M0KS19"/>
<feature type="transmembrane region" description="Helical" evidence="1">
    <location>
        <begin position="39"/>
        <end position="56"/>
    </location>
</feature>
<dbReference type="RefSeq" id="WP_008307941.1">
    <property type="nucleotide sequence ID" value="NZ_AOLW01000010.1"/>
</dbReference>
<protein>
    <submittedName>
        <fullName evidence="2">Uncharacterized protein</fullName>
    </submittedName>
</protein>
<accession>M0KS19</accession>
<reference evidence="2 3" key="1">
    <citation type="journal article" date="2014" name="PLoS Genet.">
        <title>Phylogenetically driven sequencing of extremely halophilic archaea reveals strategies for static and dynamic osmo-response.</title>
        <authorList>
            <person name="Becker E.A."/>
            <person name="Seitzer P.M."/>
            <person name="Tritt A."/>
            <person name="Larsen D."/>
            <person name="Krusor M."/>
            <person name="Yao A.I."/>
            <person name="Wu D."/>
            <person name="Madern D."/>
            <person name="Eisen J.A."/>
            <person name="Darling A.E."/>
            <person name="Facciotti M.T."/>
        </authorList>
    </citation>
    <scope>NUCLEOTIDE SEQUENCE [LARGE SCALE GENOMIC DNA]</scope>
    <source>
        <strain evidence="2 3">JCM 13557</strain>
    </source>
</reference>
<feature type="transmembrane region" description="Helical" evidence="1">
    <location>
        <begin position="12"/>
        <end position="33"/>
    </location>
</feature>
<gene>
    <name evidence="2" type="ORF">C442_03824</name>
</gene>
<evidence type="ECO:0000313" key="3">
    <source>
        <dbReference type="Proteomes" id="UP000011623"/>
    </source>
</evidence>